<name>A0ACC2HFW0_DALPE</name>
<reference evidence="1" key="1">
    <citation type="submission" date="2021-05" db="EMBL/GenBank/DDBJ databases">
        <authorList>
            <person name="Pan Q."/>
            <person name="Jouanno E."/>
            <person name="Zahm M."/>
            <person name="Klopp C."/>
            <person name="Cabau C."/>
            <person name="Louis A."/>
            <person name="Berthelot C."/>
            <person name="Parey E."/>
            <person name="Roest Crollius H."/>
            <person name="Montfort J."/>
            <person name="Robinson-Rechavi M."/>
            <person name="Bouchez O."/>
            <person name="Lampietro C."/>
            <person name="Lopez Roques C."/>
            <person name="Donnadieu C."/>
            <person name="Postlethwait J."/>
            <person name="Bobe J."/>
            <person name="Dillon D."/>
            <person name="Chandos A."/>
            <person name="von Hippel F."/>
            <person name="Guiguen Y."/>
        </authorList>
    </citation>
    <scope>NUCLEOTIDE SEQUENCE</scope>
    <source>
        <strain evidence="1">YG-Jan2019</strain>
    </source>
</reference>
<accession>A0ACC2HFW0</accession>
<proteinExistence type="predicted"/>
<organism evidence="1 2">
    <name type="scientific">Dallia pectoralis</name>
    <name type="common">Alaska blackfish</name>
    <dbReference type="NCBI Taxonomy" id="75939"/>
    <lineage>
        <taxon>Eukaryota</taxon>
        <taxon>Metazoa</taxon>
        <taxon>Chordata</taxon>
        <taxon>Craniata</taxon>
        <taxon>Vertebrata</taxon>
        <taxon>Euteleostomi</taxon>
        <taxon>Actinopterygii</taxon>
        <taxon>Neopterygii</taxon>
        <taxon>Teleostei</taxon>
        <taxon>Protacanthopterygii</taxon>
        <taxon>Esociformes</taxon>
        <taxon>Umbridae</taxon>
        <taxon>Dallia</taxon>
    </lineage>
</organism>
<dbReference type="EMBL" id="CM055729">
    <property type="protein sequence ID" value="KAJ8014791.1"/>
    <property type="molecule type" value="Genomic_DNA"/>
</dbReference>
<sequence length="78" mass="9041">MRQEHTYSFLFFAFSLPVHHFSKAGENFALPLSPFLLVEGRKSSLFICTVDLVFLSQTHSLHTTMPVIYKIAMRFRFG</sequence>
<evidence type="ECO:0000313" key="2">
    <source>
        <dbReference type="Proteomes" id="UP001157502"/>
    </source>
</evidence>
<evidence type="ECO:0000313" key="1">
    <source>
        <dbReference type="EMBL" id="KAJ8014791.1"/>
    </source>
</evidence>
<keyword evidence="2" id="KW-1185">Reference proteome</keyword>
<dbReference type="Proteomes" id="UP001157502">
    <property type="component" value="Chromosome 2"/>
</dbReference>
<comment type="caution">
    <text evidence="1">The sequence shown here is derived from an EMBL/GenBank/DDBJ whole genome shotgun (WGS) entry which is preliminary data.</text>
</comment>
<gene>
    <name evidence="1" type="ORF">DPEC_G00019410</name>
</gene>
<protein>
    <submittedName>
        <fullName evidence="1">Uncharacterized protein</fullName>
    </submittedName>
</protein>